<dbReference type="InterPro" id="IPR012902">
    <property type="entry name" value="N_methyl_site"/>
</dbReference>
<dbReference type="Proteomes" id="UP000010797">
    <property type="component" value="Chromosome"/>
</dbReference>
<keyword evidence="1" id="KW-0812">Transmembrane</keyword>
<reference evidence="3" key="1">
    <citation type="submission" date="2012-02" db="EMBL/GenBank/DDBJ databases">
        <title>Complete sequence of Desulfitobacterium dichloroeliminans LMG P-21439.</title>
        <authorList>
            <person name="Lucas S."/>
            <person name="Han J."/>
            <person name="Lapidus A."/>
            <person name="Cheng J.-F."/>
            <person name="Goodwin L."/>
            <person name="Pitluck S."/>
            <person name="Peters L."/>
            <person name="Ovchinnikova G."/>
            <person name="Teshima H."/>
            <person name="Detter J.C."/>
            <person name="Han C."/>
            <person name="Tapia R."/>
            <person name="Land M."/>
            <person name="Hauser L."/>
            <person name="Kyrpides N."/>
            <person name="Ivanova N."/>
            <person name="Pagani I."/>
            <person name="Kruse T."/>
            <person name="de Vos W.M."/>
            <person name="Boon N."/>
            <person name="Smidt H."/>
            <person name="Woyke T."/>
        </authorList>
    </citation>
    <scope>NUCLEOTIDE SEQUENCE [LARGE SCALE GENOMIC DNA]</scope>
    <source>
        <strain evidence="3">LMG P-21439 / DCA1</strain>
    </source>
</reference>
<keyword evidence="1" id="KW-1133">Transmembrane helix</keyword>
<name>L0F9J5_DESDL</name>
<dbReference type="STRING" id="871963.Desdi_2453"/>
<feature type="transmembrane region" description="Helical" evidence="1">
    <location>
        <begin position="12"/>
        <end position="36"/>
    </location>
</feature>
<organism evidence="2 3">
    <name type="scientific">Desulfitobacterium dichloroeliminans (strain LMG P-21439 / DCA1)</name>
    <dbReference type="NCBI Taxonomy" id="871963"/>
    <lineage>
        <taxon>Bacteria</taxon>
        <taxon>Bacillati</taxon>
        <taxon>Bacillota</taxon>
        <taxon>Clostridia</taxon>
        <taxon>Eubacteriales</taxon>
        <taxon>Desulfitobacteriaceae</taxon>
        <taxon>Desulfitobacterium</taxon>
    </lineage>
</organism>
<dbReference type="eggNOG" id="COG2165">
    <property type="taxonomic scope" value="Bacteria"/>
</dbReference>
<evidence type="ECO:0000313" key="3">
    <source>
        <dbReference type="Proteomes" id="UP000010797"/>
    </source>
</evidence>
<sequence>MDGQIRYSDLGFTLVEVLFSLLLTGILLVVSLQLFLDQWGTSRVCKDKMEAHYAAVTAGRLVSDAIREAESVQWANKNGKWTLTVNPSREADSDHYYLEDKNNDGVKDFYRVHKGIDNPVVSGIVDWNCDQGESGLWTISFQGQIRKQNVFWQGKIRVRDTVN</sequence>
<keyword evidence="1" id="KW-0472">Membrane</keyword>
<accession>L0F9J5</accession>
<evidence type="ECO:0008006" key="4">
    <source>
        <dbReference type="Google" id="ProtNLM"/>
    </source>
</evidence>
<evidence type="ECO:0000313" key="2">
    <source>
        <dbReference type="EMBL" id="AGA69877.1"/>
    </source>
</evidence>
<dbReference type="HOGENOM" id="CLU_134472_0_0_9"/>
<gene>
    <name evidence="2" type="ordered locus">Desdi_2453</name>
</gene>
<dbReference type="AlphaFoldDB" id="L0F9J5"/>
<dbReference type="RefSeq" id="WP_015262848.1">
    <property type="nucleotide sequence ID" value="NC_019903.1"/>
</dbReference>
<dbReference type="EMBL" id="CP003344">
    <property type="protein sequence ID" value="AGA69877.1"/>
    <property type="molecule type" value="Genomic_DNA"/>
</dbReference>
<evidence type="ECO:0000256" key="1">
    <source>
        <dbReference type="SAM" id="Phobius"/>
    </source>
</evidence>
<proteinExistence type="predicted"/>
<protein>
    <recommendedName>
        <fullName evidence="4">Prepilin-type N-terminal cleavage/methylation domain-containing protein</fullName>
    </recommendedName>
</protein>
<keyword evidence="3" id="KW-1185">Reference proteome</keyword>
<dbReference type="Pfam" id="PF07963">
    <property type="entry name" value="N_methyl"/>
    <property type="match status" value="1"/>
</dbReference>
<dbReference type="KEGG" id="ddl:Desdi_2453"/>
<dbReference type="InterPro" id="IPR045584">
    <property type="entry name" value="Pilin-like"/>
</dbReference>
<dbReference type="OrthoDB" id="1796451at2"/>
<dbReference type="SUPFAM" id="SSF54523">
    <property type="entry name" value="Pili subunits"/>
    <property type="match status" value="1"/>
</dbReference>